<evidence type="ECO:0000256" key="1">
    <source>
        <dbReference type="ARBA" id="ARBA00023015"/>
    </source>
</evidence>
<dbReference type="GO" id="GO:0003700">
    <property type="term" value="F:DNA-binding transcription factor activity"/>
    <property type="evidence" value="ECO:0007669"/>
    <property type="project" value="TreeGrafter"/>
</dbReference>
<dbReference type="PROSITE" id="PS50977">
    <property type="entry name" value="HTH_TETR_2"/>
    <property type="match status" value="1"/>
</dbReference>
<keyword evidence="2 4" id="KW-0238">DNA-binding</keyword>
<dbReference type="Proteomes" id="UP000585272">
    <property type="component" value="Unassembled WGS sequence"/>
</dbReference>
<evidence type="ECO:0000256" key="4">
    <source>
        <dbReference type="PROSITE-ProRule" id="PRU00335"/>
    </source>
</evidence>
<dbReference type="Gene3D" id="1.10.357.10">
    <property type="entry name" value="Tetracycline Repressor, domain 2"/>
    <property type="match status" value="1"/>
</dbReference>
<sequence>MKKQDMDWTPAQLPSGRHGLSREFVMNSQRTRLLGAAIVIAGAEGYAGMTVSAVIAKAGVSRKTFYEFFSDREDIFLAAFDLVVERALDGCRAAYEQEGSWTERLRRVLEQGLTALAEHPHEARMGFVEVLAAGPRALQRRDAAMREFMQFLAPGYDAAAERDGAERIPPLMPEAIVGAIFEIVYARVLQERTAELPELLEQLMYCALAPFLGPAEAAAEAAVGGERRRAARRKSA</sequence>
<dbReference type="AlphaFoldDB" id="A0A840IHB9"/>
<feature type="domain" description="HTH tetR-type" evidence="6">
    <location>
        <begin position="27"/>
        <end position="87"/>
    </location>
</feature>
<dbReference type="EMBL" id="JACHNU010000004">
    <property type="protein sequence ID" value="MBB4663350.1"/>
    <property type="molecule type" value="Genomic_DNA"/>
</dbReference>
<accession>A0A840IHB9</accession>
<evidence type="ECO:0000256" key="2">
    <source>
        <dbReference type="ARBA" id="ARBA00023125"/>
    </source>
</evidence>
<dbReference type="InterPro" id="IPR009057">
    <property type="entry name" value="Homeodomain-like_sf"/>
</dbReference>
<evidence type="ECO:0000313" key="8">
    <source>
        <dbReference type="Proteomes" id="UP000585272"/>
    </source>
</evidence>
<dbReference type="Pfam" id="PF00440">
    <property type="entry name" value="TetR_N"/>
    <property type="match status" value="1"/>
</dbReference>
<keyword evidence="1" id="KW-0805">Transcription regulation</keyword>
<keyword evidence="8" id="KW-1185">Reference proteome</keyword>
<feature type="DNA-binding region" description="H-T-H motif" evidence="4">
    <location>
        <begin position="50"/>
        <end position="69"/>
    </location>
</feature>
<evidence type="ECO:0000259" key="6">
    <source>
        <dbReference type="PROSITE" id="PS50977"/>
    </source>
</evidence>
<protein>
    <submittedName>
        <fullName evidence="7">AcrR family transcriptional regulator</fullName>
    </submittedName>
</protein>
<name>A0A840IHB9_9ACTN</name>
<dbReference type="SUPFAM" id="SSF46689">
    <property type="entry name" value="Homeodomain-like"/>
    <property type="match status" value="1"/>
</dbReference>
<evidence type="ECO:0000313" key="7">
    <source>
        <dbReference type="EMBL" id="MBB4663350.1"/>
    </source>
</evidence>
<keyword evidence="5" id="KW-1133">Transmembrane helix</keyword>
<comment type="caution">
    <text evidence="7">The sequence shown here is derived from an EMBL/GenBank/DDBJ whole genome shotgun (WGS) entry which is preliminary data.</text>
</comment>
<dbReference type="PRINTS" id="PR00455">
    <property type="entry name" value="HTHTETR"/>
</dbReference>
<keyword evidence="3" id="KW-0804">Transcription</keyword>
<evidence type="ECO:0000256" key="5">
    <source>
        <dbReference type="SAM" id="Phobius"/>
    </source>
</evidence>
<evidence type="ECO:0000256" key="3">
    <source>
        <dbReference type="ARBA" id="ARBA00023163"/>
    </source>
</evidence>
<keyword evidence="5" id="KW-0812">Transmembrane</keyword>
<gene>
    <name evidence="7" type="ORF">BDZ31_002945</name>
</gene>
<organism evidence="7 8">
    <name type="scientific">Conexibacter arvalis</name>
    <dbReference type="NCBI Taxonomy" id="912552"/>
    <lineage>
        <taxon>Bacteria</taxon>
        <taxon>Bacillati</taxon>
        <taxon>Actinomycetota</taxon>
        <taxon>Thermoleophilia</taxon>
        <taxon>Solirubrobacterales</taxon>
        <taxon>Conexibacteraceae</taxon>
        <taxon>Conexibacter</taxon>
    </lineage>
</organism>
<reference evidence="7 8" key="1">
    <citation type="submission" date="2020-08" db="EMBL/GenBank/DDBJ databases">
        <title>Genomic Encyclopedia of Archaeal and Bacterial Type Strains, Phase II (KMG-II): from individual species to whole genera.</title>
        <authorList>
            <person name="Goeker M."/>
        </authorList>
    </citation>
    <scope>NUCLEOTIDE SEQUENCE [LARGE SCALE GENOMIC DNA]</scope>
    <source>
        <strain evidence="7 8">DSM 23288</strain>
    </source>
</reference>
<dbReference type="InterPro" id="IPR050109">
    <property type="entry name" value="HTH-type_TetR-like_transc_reg"/>
</dbReference>
<proteinExistence type="predicted"/>
<dbReference type="InterPro" id="IPR001647">
    <property type="entry name" value="HTH_TetR"/>
</dbReference>
<feature type="transmembrane region" description="Helical" evidence="5">
    <location>
        <begin position="33"/>
        <end position="56"/>
    </location>
</feature>
<keyword evidence="5" id="KW-0472">Membrane</keyword>
<dbReference type="GO" id="GO:0000976">
    <property type="term" value="F:transcription cis-regulatory region binding"/>
    <property type="evidence" value="ECO:0007669"/>
    <property type="project" value="TreeGrafter"/>
</dbReference>
<dbReference type="PANTHER" id="PTHR30055:SF238">
    <property type="entry name" value="MYCOFACTOCIN BIOSYNTHESIS TRANSCRIPTIONAL REGULATOR MFTR-RELATED"/>
    <property type="match status" value="1"/>
</dbReference>
<dbReference type="PANTHER" id="PTHR30055">
    <property type="entry name" value="HTH-TYPE TRANSCRIPTIONAL REGULATOR RUTR"/>
    <property type="match status" value="1"/>
</dbReference>